<keyword evidence="9" id="KW-1185">Reference proteome</keyword>
<dbReference type="PANTHER" id="PTHR46081">
    <property type="entry name" value="PEPTIDE METHIONINE SULFOXIDE REDUCTASE 2"/>
    <property type="match status" value="1"/>
</dbReference>
<keyword evidence="4" id="KW-0249">Electron transport</keyword>
<dbReference type="PROSITE" id="PS51790">
    <property type="entry name" value="MSRB"/>
    <property type="match status" value="1"/>
</dbReference>
<evidence type="ECO:0000256" key="6">
    <source>
        <dbReference type="ARBA" id="ARBA00023284"/>
    </source>
</evidence>
<dbReference type="Proteomes" id="UP000813463">
    <property type="component" value="Chromosome 4"/>
</dbReference>
<dbReference type="SUPFAM" id="SSF51316">
    <property type="entry name" value="Mss4-like"/>
    <property type="match status" value="1"/>
</dbReference>
<evidence type="ECO:0000313" key="10">
    <source>
        <dbReference type="RefSeq" id="XP_021848330.2"/>
    </source>
</evidence>
<keyword evidence="3 7" id="KW-0862">Zinc</keyword>
<dbReference type="AlphaFoldDB" id="A0A9R0IGR2"/>
<evidence type="ECO:0000259" key="8">
    <source>
        <dbReference type="PROSITE" id="PS51790"/>
    </source>
</evidence>
<proteinExistence type="inferred from homology"/>
<dbReference type="EC" id="1.8.4.12" evidence="7"/>
<dbReference type="KEGG" id="soe:110788006"/>
<evidence type="ECO:0000256" key="2">
    <source>
        <dbReference type="ARBA" id="ARBA00022723"/>
    </source>
</evidence>
<evidence type="ECO:0000313" key="9">
    <source>
        <dbReference type="Proteomes" id="UP000813463"/>
    </source>
</evidence>
<sequence>MGLNIIRTTTPFASSVTTSTTKLLIPKFHSENYTSFLNNPANYSIPICLNTSKFRSLVSKPRIYPIFSTEFGGKLNQKSLRFSTMAAAPGSVQKPEEEWRAILSPEQFRILRGKGTEYPGTGEYNKVFEEGIYSCAGCGTPLYKSTTKFDSGCGWPAFYEGLPGAINRTADPDGRRVEITCAACGGHLGHVFKGEKFPTPTDERHCVNSVSLKFAPANSDAPQ</sequence>
<dbReference type="GeneID" id="110788006"/>
<evidence type="ECO:0000256" key="5">
    <source>
        <dbReference type="ARBA" id="ARBA00023002"/>
    </source>
</evidence>
<evidence type="ECO:0000256" key="1">
    <source>
        <dbReference type="ARBA" id="ARBA00007174"/>
    </source>
</evidence>
<evidence type="ECO:0000256" key="4">
    <source>
        <dbReference type="ARBA" id="ARBA00022982"/>
    </source>
</evidence>
<comment type="similarity">
    <text evidence="1 7">Belongs to the MsrB Met sulfoxide reductase family.</text>
</comment>
<dbReference type="GO" id="GO:0034599">
    <property type="term" value="P:cellular response to oxidative stress"/>
    <property type="evidence" value="ECO:0000318"/>
    <property type="project" value="GO_Central"/>
</dbReference>
<keyword evidence="4" id="KW-0813">Transport</keyword>
<dbReference type="NCBIfam" id="TIGR00357">
    <property type="entry name" value="peptide-methionine (R)-S-oxide reductase MsrB"/>
    <property type="match status" value="1"/>
</dbReference>
<feature type="domain" description="MsrB" evidence="8">
    <location>
        <begin position="96"/>
        <end position="217"/>
    </location>
</feature>
<organism evidence="9 10">
    <name type="scientific">Spinacia oleracea</name>
    <name type="common">Spinach</name>
    <dbReference type="NCBI Taxonomy" id="3562"/>
    <lineage>
        <taxon>Eukaryota</taxon>
        <taxon>Viridiplantae</taxon>
        <taxon>Streptophyta</taxon>
        <taxon>Embryophyta</taxon>
        <taxon>Tracheophyta</taxon>
        <taxon>Spermatophyta</taxon>
        <taxon>Magnoliopsida</taxon>
        <taxon>eudicotyledons</taxon>
        <taxon>Gunneridae</taxon>
        <taxon>Pentapetalae</taxon>
        <taxon>Caryophyllales</taxon>
        <taxon>Chenopodiaceae</taxon>
        <taxon>Chenopodioideae</taxon>
        <taxon>Anserineae</taxon>
        <taxon>Spinacia</taxon>
    </lineage>
</organism>
<accession>A0A9R0IGR2</accession>
<evidence type="ECO:0000256" key="7">
    <source>
        <dbReference type="RuleBase" id="RU365044"/>
    </source>
</evidence>
<dbReference type="PANTHER" id="PTHR46081:SF8">
    <property type="entry name" value="PEPTIDE METHIONINE SULFOXIDE REDUCTASE 2"/>
    <property type="match status" value="1"/>
</dbReference>
<dbReference type="Pfam" id="PF01641">
    <property type="entry name" value="SelR"/>
    <property type="match status" value="1"/>
</dbReference>
<keyword evidence="2 7" id="KW-0479">Metal-binding</keyword>
<protein>
    <recommendedName>
        <fullName evidence="7">Peptide-methionine (R)-S-oxide reductase</fullName>
        <ecNumber evidence="7">1.8.4.12</ecNumber>
    </recommendedName>
</protein>
<reference evidence="10" key="2">
    <citation type="submission" date="2025-08" db="UniProtKB">
        <authorList>
            <consortium name="RefSeq"/>
        </authorList>
    </citation>
    <scope>IDENTIFICATION</scope>
    <source>
        <tissue evidence="10">Leaf</tissue>
    </source>
</reference>
<name>A0A9R0IGR2_SPIOL</name>
<reference evidence="9" key="1">
    <citation type="journal article" date="2021" name="Nat. Commun.">
        <title>Genomic analyses provide insights into spinach domestication and the genetic basis of agronomic traits.</title>
        <authorList>
            <person name="Cai X."/>
            <person name="Sun X."/>
            <person name="Xu C."/>
            <person name="Sun H."/>
            <person name="Wang X."/>
            <person name="Ge C."/>
            <person name="Zhang Z."/>
            <person name="Wang Q."/>
            <person name="Fei Z."/>
            <person name="Jiao C."/>
            <person name="Wang Q."/>
        </authorList>
    </citation>
    <scope>NUCLEOTIDE SEQUENCE [LARGE SCALE GENOMIC DNA]</scope>
    <source>
        <strain evidence="9">cv. Varoflay</strain>
    </source>
</reference>
<dbReference type="InterPro" id="IPR011057">
    <property type="entry name" value="Mss4-like_sf"/>
</dbReference>
<dbReference type="InterPro" id="IPR002579">
    <property type="entry name" value="Met_Sox_Rdtase_MsrB_dom"/>
</dbReference>
<evidence type="ECO:0000256" key="3">
    <source>
        <dbReference type="ARBA" id="ARBA00022833"/>
    </source>
</evidence>
<dbReference type="InterPro" id="IPR028427">
    <property type="entry name" value="Met_Sox_Rdtase_MsrB"/>
</dbReference>
<keyword evidence="5 7" id="KW-0560">Oxidoreductase</keyword>
<dbReference type="GO" id="GO:0005737">
    <property type="term" value="C:cytoplasm"/>
    <property type="evidence" value="ECO:0000318"/>
    <property type="project" value="GO_Central"/>
</dbReference>
<comment type="function">
    <text evidence="7">Catalyzes the reduction of methionine sulfoxide (MetSO) to methionine in proteins. Plays a protective role against oxidative stress by restoring activity to proteins that have been inactivated by methionine oxidation. MSRB family specifically reduces the MetSO R-enantiomer.</text>
</comment>
<comment type="cofactor">
    <cofactor evidence="7">
        <name>Zn(2+)</name>
        <dbReference type="ChEBI" id="CHEBI:29105"/>
    </cofactor>
    <text evidence="7">Binds 1 zinc ion per subunit.</text>
</comment>
<dbReference type="Gene3D" id="2.170.150.20">
    <property type="entry name" value="Peptide methionine sulfoxide reductase"/>
    <property type="match status" value="1"/>
</dbReference>
<dbReference type="GO" id="GO:0046872">
    <property type="term" value="F:metal ion binding"/>
    <property type="evidence" value="ECO:0007669"/>
    <property type="project" value="UniProtKB-KW"/>
</dbReference>
<dbReference type="GO" id="GO:0030091">
    <property type="term" value="P:protein repair"/>
    <property type="evidence" value="ECO:0007669"/>
    <property type="project" value="InterPro"/>
</dbReference>
<comment type="catalytic activity">
    <reaction evidence="7">
        <text>L-methionyl-[protein] + [thioredoxin]-disulfide + H2O = L-methionyl-(R)-S-oxide-[protein] + [thioredoxin]-dithiol</text>
        <dbReference type="Rhea" id="RHEA:24164"/>
        <dbReference type="Rhea" id="RHEA-COMP:10698"/>
        <dbReference type="Rhea" id="RHEA-COMP:10700"/>
        <dbReference type="Rhea" id="RHEA-COMP:12313"/>
        <dbReference type="Rhea" id="RHEA-COMP:12314"/>
        <dbReference type="ChEBI" id="CHEBI:15377"/>
        <dbReference type="ChEBI" id="CHEBI:16044"/>
        <dbReference type="ChEBI" id="CHEBI:29950"/>
        <dbReference type="ChEBI" id="CHEBI:45764"/>
        <dbReference type="ChEBI" id="CHEBI:50058"/>
        <dbReference type="EC" id="1.8.4.12"/>
    </reaction>
</comment>
<dbReference type="RefSeq" id="XP_021848330.2">
    <property type="nucleotide sequence ID" value="XM_021992638.2"/>
</dbReference>
<gene>
    <name evidence="10" type="primary">LOC110788006</name>
</gene>
<keyword evidence="6" id="KW-0676">Redox-active center</keyword>
<dbReference type="GO" id="GO:0033743">
    <property type="term" value="F:peptide-methionine (R)-S-oxide reductase activity"/>
    <property type="evidence" value="ECO:0000318"/>
    <property type="project" value="GO_Central"/>
</dbReference>